<protein>
    <submittedName>
        <fullName evidence="2">N-acetylneuraminate synthase family protein</fullName>
    </submittedName>
</protein>
<keyword evidence="3" id="KW-1185">Reference proteome</keyword>
<dbReference type="Pfam" id="PF03102">
    <property type="entry name" value="NeuB"/>
    <property type="match status" value="1"/>
</dbReference>
<dbReference type="PANTHER" id="PTHR42966:SF1">
    <property type="entry name" value="SIALIC ACID SYNTHASE"/>
    <property type="match status" value="1"/>
</dbReference>
<evidence type="ECO:0000313" key="3">
    <source>
        <dbReference type="Proteomes" id="UP000727907"/>
    </source>
</evidence>
<reference evidence="2 3" key="1">
    <citation type="submission" date="2021-06" db="EMBL/GenBank/DDBJ databases">
        <authorList>
            <person name="Lee D.H."/>
        </authorList>
    </citation>
    <scope>NUCLEOTIDE SEQUENCE [LARGE SCALE GENOMIC DNA]</scope>
    <source>
        <strain evidence="2 3">MMS21-HV4-11</strain>
    </source>
</reference>
<gene>
    <name evidence="2" type="ORF">KQ910_16940</name>
</gene>
<accession>A0ABS6INA2</accession>
<feature type="domain" description="PseI/NeuA/B-like" evidence="1">
    <location>
        <begin position="54"/>
        <end position="253"/>
    </location>
</feature>
<dbReference type="InterPro" id="IPR003329">
    <property type="entry name" value="Cytidylyl_trans"/>
</dbReference>
<sequence length="595" mass="65671">MKAPLLVYETANVHGGDPDSLIALVDALGKQTYARQAIKFHPISAETLSLPDFSYFGTYQKLEIPAARWADIIDRAKAAIGAVWLEGADLSCIRVLSENLDKVDGIKLQSSILENHEVLTALAALDLSDKTLTLNIAGYEVGRISEAVRRFRVLRPGRIALQVGFQAYPTAVEDALLNKIPVLRAAFPDLDIALADHVDANDPFARRLPLIAAALGCTIIEKHVCIDRATAPLDGSAALEPAEVAELGRDLTLMARSFDDRFIAAAEAAYLEKTVQRPIVRSGLAKGQLVAHEDLLYRRTDRPGLTMAEIEGLQRSFHILARPLAAKAPVVREDFRGAHIAAVVAGRMKSTRLPKKATLAVHGVPSVERTLENCLRFPYVRTVVLATSTTDEDSVLEKHTLGGRVKFWKGEPEDVIKRYLGACDAYDIDVVIRATADCLTMSPEITKILLEEHFASGADFTRVRAEAPGSAPQIFNVEALRRIDRLSGGAVYSEYMNQYVENNPEHFKIHWVDLPADLVRTNYRLTLDYPEDLKMYEALYAELERRNQVADLRNVIGVLDSRPEIAALNGGISQIYLQDPDLIAKLKIATRFPQA</sequence>
<dbReference type="InterPro" id="IPR051690">
    <property type="entry name" value="PseI-like"/>
</dbReference>
<proteinExistence type="predicted"/>
<organism evidence="2 3">
    <name type="scientific">Reyranella humidisoli</name>
    <dbReference type="NCBI Taxonomy" id="2849149"/>
    <lineage>
        <taxon>Bacteria</taxon>
        <taxon>Pseudomonadati</taxon>
        <taxon>Pseudomonadota</taxon>
        <taxon>Alphaproteobacteria</taxon>
        <taxon>Hyphomicrobiales</taxon>
        <taxon>Reyranellaceae</taxon>
        <taxon>Reyranella</taxon>
    </lineage>
</organism>
<dbReference type="Pfam" id="PF02348">
    <property type="entry name" value="CTP_transf_3"/>
    <property type="match status" value="1"/>
</dbReference>
<evidence type="ECO:0000313" key="2">
    <source>
        <dbReference type="EMBL" id="MBU8875464.1"/>
    </source>
</evidence>
<dbReference type="Proteomes" id="UP000727907">
    <property type="component" value="Unassembled WGS sequence"/>
</dbReference>
<comment type="caution">
    <text evidence="2">The sequence shown here is derived from an EMBL/GenBank/DDBJ whole genome shotgun (WGS) entry which is preliminary data.</text>
</comment>
<dbReference type="InterPro" id="IPR013132">
    <property type="entry name" value="PseI/NeuA/B-like_N"/>
</dbReference>
<dbReference type="PANTHER" id="PTHR42966">
    <property type="entry name" value="N-ACETYLNEURAMINATE SYNTHASE"/>
    <property type="match status" value="1"/>
</dbReference>
<evidence type="ECO:0000259" key="1">
    <source>
        <dbReference type="Pfam" id="PF03102"/>
    </source>
</evidence>
<name>A0ABS6INA2_9HYPH</name>
<dbReference type="EMBL" id="JAHOPB010000001">
    <property type="protein sequence ID" value="MBU8875464.1"/>
    <property type="molecule type" value="Genomic_DNA"/>
</dbReference>
<dbReference type="RefSeq" id="WP_216962738.1">
    <property type="nucleotide sequence ID" value="NZ_JAHOPB010000001.1"/>
</dbReference>